<keyword evidence="8" id="KW-0067">ATP-binding</keyword>
<feature type="compositionally biased region" description="Polar residues" evidence="12">
    <location>
        <begin position="459"/>
        <end position="468"/>
    </location>
</feature>
<dbReference type="EMBL" id="CAKKTJ010000086">
    <property type="protein sequence ID" value="CAH0473609.1"/>
    <property type="molecule type" value="Genomic_DNA"/>
</dbReference>
<dbReference type="Gene3D" id="3.30.1010.10">
    <property type="entry name" value="Phosphatidylinositol 3-kinase Catalytic Subunit, Chain A, domain 4"/>
    <property type="match status" value="1"/>
</dbReference>
<dbReference type="InterPro" id="IPR036598">
    <property type="entry name" value="GOLD_dom_sf"/>
</dbReference>
<dbReference type="InterPro" id="IPR003151">
    <property type="entry name" value="PIK-rel_kinase_FAT"/>
</dbReference>
<keyword evidence="6" id="KW-0227">DNA damage</keyword>
<dbReference type="GO" id="GO:0005524">
    <property type="term" value="F:ATP binding"/>
    <property type="evidence" value="ECO:0007669"/>
    <property type="project" value="UniProtKB-KW"/>
</dbReference>
<dbReference type="PROSITE" id="PS51189">
    <property type="entry name" value="FAT"/>
    <property type="match status" value="1"/>
</dbReference>
<protein>
    <recommendedName>
        <fullName evidence="2">non-specific serine/threonine protein kinase</fullName>
        <ecNumber evidence="2">2.7.11.1</ecNumber>
    </recommendedName>
</protein>
<dbReference type="GO" id="GO:0004674">
    <property type="term" value="F:protein serine/threonine kinase activity"/>
    <property type="evidence" value="ECO:0007669"/>
    <property type="project" value="UniProtKB-KW"/>
</dbReference>
<evidence type="ECO:0000256" key="6">
    <source>
        <dbReference type="ARBA" id="ARBA00022763"/>
    </source>
</evidence>
<keyword evidence="3" id="KW-0723">Serine/threonine-protein kinase</keyword>
<dbReference type="InterPro" id="IPR018936">
    <property type="entry name" value="PI3/4_kinase_CS"/>
</dbReference>
<dbReference type="Gene3D" id="2.60.120.680">
    <property type="entry name" value="GOLD domain"/>
    <property type="match status" value="1"/>
</dbReference>
<evidence type="ECO:0000259" key="13">
    <source>
        <dbReference type="PROSITE" id="PS50290"/>
    </source>
</evidence>
<dbReference type="Pfam" id="PF02259">
    <property type="entry name" value="FAT"/>
    <property type="match status" value="1"/>
</dbReference>
<evidence type="ECO:0000256" key="4">
    <source>
        <dbReference type="ARBA" id="ARBA00022679"/>
    </source>
</evidence>
<keyword evidence="11" id="KW-0040">ANK repeat</keyword>
<dbReference type="Pfam" id="PF00454">
    <property type="entry name" value="PI3_PI4_kinase"/>
    <property type="match status" value="1"/>
</dbReference>
<dbReference type="InterPro" id="IPR002110">
    <property type="entry name" value="Ankyrin_rpt"/>
</dbReference>
<dbReference type="InterPro" id="IPR038980">
    <property type="entry name" value="ATM_plant"/>
</dbReference>
<dbReference type="PROSITE" id="PS51190">
    <property type="entry name" value="FATC"/>
    <property type="match status" value="1"/>
</dbReference>
<evidence type="ECO:0000256" key="12">
    <source>
        <dbReference type="SAM" id="MobiDB-lite"/>
    </source>
</evidence>
<feature type="compositionally biased region" description="Polar residues" evidence="12">
    <location>
        <begin position="4050"/>
        <end position="4059"/>
    </location>
</feature>
<accession>A0AAU9KML2</accession>
<evidence type="ECO:0000256" key="2">
    <source>
        <dbReference type="ARBA" id="ARBA00012513"/>
    </source>
</evidence>
<dbReference type="InterPro" id="IPR000403">
    <property type="entry name" value="PI3/4_kinase_cat_dom"/>
</dbReference>
<evidence type="ECO:0000259" key="15">
    <source>
        <dbReference type="PROSITE" id="PS51190"/>
    </source>
</evidence>
<dbReference type="PROSITE" id="PS50290">
    <property type="entry name" value="PI3_4_KINASE_3"/>
    <property type="match status" value="1"/>
</dbReference>
<keyword evidence="9" id="KW-0539">Nucleus</keyword>
<keyword evidence="5" id="KW-0547">Nucleotide-binding</keyword>
<dbReference type="InterPro" id="IPR003152">
    <property type="entry name" value="FATC_dom"/>
</dbReference>
<evidence type="ECO:0000256" key="5">
    <source>
        <dbReference type="ARBA" id="ARBA00022741"/>
    </source>
</evidence>
<feature type="domain" description="FATC" evidence="15">
    <location>
        <begin position="4101"/>
        <end position="4133"/>
    </location>
</feature>
<sequence>MFPEGKDFQDPIQALNLKNLLERKDIRGNSALHLALRIVQPNQGAIVKLLLDHDASVTSRNYEGWSCAHDAALCDDEFLLAQVYLQGEKQLIQSMESSQETFMQALEKLPDFEAEIFIEAQSWVPMVSSVLPSDTIRIWKRGTQLRIDSTLKGLDGVKWKKGLMSQVYLGRGSGKRAGHAIVMDHENKKFYDVLAGMHNSSVGNMDLALQVSLTTAMSSTSFDATNLEFVKQKDVKAKATTDVGRIDQDEERKKSRSRQRRCPWPGTVYKMQNFSIEARFRPVVNPDRKLKQHLTDKETPFEEVQQFVEHLQSSVPRGKYSKCAKRALNDSSSGDSTGDKPSQILRVEKGCKVEMHLDVIAGDTIEWEFQSKSSDFCFMATYFHEDEQQTVCRTDGVKNMRIVGVFEIEHDGSFVLMWQNTQKGFTIDRSGIKVTYTVSHIRSSLDRSLVNAPTTDITTQGNLASSKPSMWKADTEKTSHGSSRLNDEQKCNFFRQLNHIPNPITTTTAFADYFKLREVSIESKESSNDKQCESTKTLLFSKIFEDKTLHCSQTATASSSKQTGAADTTFGMKNTFRSLTLVPTTRHVRKDFEAKVVMTNNFPFQLRDFLPVIKFLSTTGDHVKNLEEFFQMKLPPGFPVKFDLPMMFTIHAAYTFQSISLNPQLDPKQFDIPDDYCEVFTLDEAANRLFVEIEPFNKLPYDHMTLGEHFFNLQVHIASLQLHSALSIRLSSMASRDVEWRQFSALCNDLRSVKNSKGVSSAIDKLQSFLSDDRSRQLVHRWRSWGYLLNCLLHVIKEEMRLCRYMVNKIKSRTKTSRSKMPQLRYWHYLRTELETAHVTADGPLLHLDPNGRDCICQLFAFSLAVIERQKYVGFGHNFETLVDKEAWLTVEVLVQYRVYCAVLDYNDWKNVTEVAIGSFAPNCDAESLIGDVATATTRVRVLRLLLRNCPFDLISLLPRVTFEILMWFQAVKVESNADLLLVVASTMMETLTDLMRTNFSSIAPFILKQGVIVLEFICISNKERKNGLKGAPGEFVMQFLELYQHNSVTVEPDLCYLSPKKLLRAMKKLVHVATSPEEINLIMMHFNSAKERRLGNALGIEDQEVRRLACTADIIFYHDLLVSEWMQSITDELTQDEPTLDQFDVGNKRPRFTSTELAWEVVIEHVFDSPRTDTHYMTASSASSASQRQTSSVAYLSRDVHPSQSRRTDTHQSSDSGLWLLLLLSILRRHGDYYMSNRIGDLMIVMQKLGDMLVVKEMGKWQLLTLQILIQMASLSARFHGKCTDYLREHWLTVWQNLLRPELPYARMTEGIGLMRGQAGDTVLTLLNCCIAFRLVSINIIEASSKDLWNLPAFRQPALDTQVSRGDTMRPYARTSMASISTLLSLLRHIQVPAGADTTAGALQAHGLLDTDDDIVAASHASVPSRLLQSVFDHLRAQVFCRNIAPSVGNGASSFTRVDWQTEVSPMIYASVIRSFFGHTTSKTDAPEECAFVPELLRKFSTNSEKECESWLTAEELNGFGVAFCMLENGLDSLSMAFPSFTGVKPSAFSPLIQAVAGKVAGTDESSWYEGISLCERNVDYFERLAVPAGLLGKLIPRQNVFSSNDFCVNDSYVCAQSISKKKVQALQKEVINLFAGLLAEIASNLPSDESSPMKGLRLLANSLDVGLVLATLYADEIVHAPDSPNESCIRVLPLLRQYLEIVANYLKPSAIEQAQQSQSMSENIVHILRKLHTVILISQGRNTLGRCCHPSADPIELWTPPDLRPAIHAIVSSVEASLASLSGIQTNSPSKTMVSPHDGSSSIRGLSRWASSFSQPSQSQPRSQLIQNEWDTMDDAKEDDVSRDRPASRVLQKSASLWCFRLILLLKKDSGLSSVKSFFEGILFEPDFVLAVAVLLCGVTGHDSLEVFVKLIDYAAEKGTCENCTRSSIRDESCRTSIFLSQVLSALALAGLVYEKRQYERDESPPALLLTCAKKHLETMASLQSKLSLRMARRAELQCLEVFFRLSTREFSEFETACVTGLTDWDVSVRVVASRSLQSIYYMYPAGGEKIFRHILKTLGGLLDAPAVKPSANVGDEIKAQHQPTEQEVADPRLSIDWCLPVLLSLYVSACSSQMALPAVLTTCVEMASMTASLHAVGAPSLIATWLDAMALSHGYADVSNLLDDHFCRLCASETEHANVVSAIDAQLTTDLFAFSFILSAHPDPMLNGLANQIREVADERAQVCPLSLLQLGHIASKMVRFTVWGILEGNGDEKFARSEFWKSALNAMREEYVEFDWKLINLADHLSEFYVLLLRTALFYPRAVCTVECFNIFVTESCDAVVETPMLQHFMLLICFQAIKHLAIRNRRRIGSILSRLVRVTCERFLKKTDMFGKYLGFVVQEISCILLNCTKVPRRTIKNAMSLDVKPQNGLSLNVDDQAELERVIFAVCNGFSSGLGKYALDIDMVPNGISESLDKLNALIIESKMMGLSKESQGEEGCRLDSSPHCIIDPTSNQAKQHIQMFIQREHMRGTKFYNPLLFGGLSRANTIENKSSVHETAHTSTESFADVRLSEVTTSIGSVRDSSLSTKKLYGKLASTLLYLSSSSTFGNKDFNQDSGITSLANALGELGALDANDYELSLATEEGKLSRLYRLHFHRGALQETKTTFSLMMHEDVLAHLSSIVFEGRKAEKVDPSILEQALKILKNILNLDEGVRALAQCKDGELKSFLCPFEGSPPSTWSSAFPKHSEEWGQKPRNTLRRCTELWTSAEKKGFEAWVCSLTSFLAMRSPDQVLKACSALVSLRVDMAVFLFPHALESILRRFEHQKKPGDKVNTAGLTDSEDISGIAKAINEGIDFVLTGEKSYKSSMPGATSEEQIQSLQTLSTQPPEAIQLVIHSINFLREIEKTQFVETNGRGRQKLSTRIGPKRLSGQNTLVPKETYGNGLAYGCIVDVKDFLAVAKAAVRVKMPYSAMQYVEMWLEKEHGGKITSLSSLNNDEVVNVLRGILVDAYGFGSDDDGIYGVNDGRTLESQLTKFNREGQHAKALPLYDVSLQFINSNVDDGAKMAGSHSLQLMEGMLTSLQLLGYNNLLEGYLQSMQWNRQSMNLESLSSLQHKYELAWKNMQWEAILPGLSRTGNTWKYDTANGFSQQKTIFEGLRAIAHGKFTHLQNVMSKAKRQILRSIQLSLQSFESTKESYSAMVYLQAIREIEEMANHMEKADHVADKGTIPPVNRAGWSAFPFSPGNATPDPRVSSTIETLLDRWQQRRNQIKNDFDKAESLLALEEVLLQVSRVSDDKKRLTKLYLDLASLSRKAGRTAVAYRALLKLEQLDQNGLLRIHERMQWKIQTCKLLWQEQEFRSAIWTGKKACSELSTYLHDSSLSAHEATSLQLLLVQVLTITGKWIASQRSESSQTILEDYFQKATKIMTSMDADAVSERAQDAAKAHFALADFMAAMYQQVNIRVTSREWLAGKKVVHARHEELRELQSMEQTMQNENRAHIHALNREVVHDMNERSKVESSVDQFLIGALCSYGKGLCFSPQAELDMVFRMFSLWFNNQLKADINRVVIQEIIDVVPSFNFVPLSYQIISRISSSTENTSTFQTALRKLVIKLSVEHPHHTLIQLVALKNSGDVEGKGALQFRANVGDAKAEGARVYLAELMKTELRELLESIDSIANAYVQLALFDTSEYHGQKKKISFAKVSISETNSGRFGATPFDQCLRVRARRGGTVVMPAVLTAYISPRADMDYSNVVRMYSFEPQFSITDSGIHRPKIIYCYGSDGKRYKQLVKGQDDTRQDLVIEQVFETMNQFLMEEKESRKRKLRLRTYRVVPLSPIAGVLEWVENTIPWGSYLVSRTSKRLSAHERYHPFEWKHAECRQYLKNAPEKLPAFAEIQANFTPVFHHFFLEMFPDAAVWYYRRLAYVQSAAVTSIVGYILGIGDRHSQNILIHEETGELVHIDFGVVFDQGMALYTPETVPFRLTRDMVDGMGISGVDGVFSRCCEVTLQLLRKKSASVVTILEVFVHDPLYRWMLSPLKALKIQEGGENDGPKSAIRPRRLGHPNSSSTVIDSGSTNFTQPAKGIQAEPGNTDAAARALIRVKQKLEGYEDPNGSALSIEGQVKQLLSAAQDPHNLCRLFPGWAPWL</sequence>
<evidence type="ECO:0000256" key="3">
    <source>
        <dbReference type="ARBA" id="ARBA00022527"/>
    </source>
</evidence>
<dbReference type="InterPro" id="IPR014009">
    <property type="entry name" value="PIK_FAT"/>
</dbReference>
<feature type="region of interest" description="Disordered" evidence="12">
    <location>
        <begin position="459"/>
        <end position="484"/>
    </location>
</feature>
<dbReference type="InterPro" id="IPR044107">
    <property type="entry name" value="PIKKc_ATM"/>
</dbReference>
<dbReference type="InterPro" id="IPR036770">
    <property type="entry name" value="Ankyrin_rpt-contain_sf"/>
</dbReference>
<dbReference type="PROSITE" id="PS00916">
    <property type="entry name" value="PI3_4_KINASE_2"/>
    <property type="match status" value="1"/>
</dbReference>
<feature type="region of interest" description="Disordered" evidence="12">
    <location>
        <begin position="4030"/>
        <end position="4059"/>
    </location>
</feature>
<dbReference type="Proteomes" id="UP001160483">
    <property type="component" value="Unassembled WGS sequence"/>
</dbReference>
<dbReference type="PANTHER" id="PTHR37079">
    <property type="entry name" value="SERINE/THREONINE-PROTEIN KINASE ATM"/>
    <property type="match status" value="1"/>
</dbReference>
<dbReference type="InterPro" id="IPR011009">
    <property type="entry name" value="Kinase-like_dom_sf"/>
</dbReference>
<dbReference type="SMART" id="SM00146">
    <property type="entry name" value="PI3Kc"/>
    <property type="match status" value="1"/>
</dbReference>
<evidence type="ECO:0000256" key="7">
    <source>
        <dbReference type="ARBA" id="ARBA00022777"/>
    </source>
</evidence>
<dbReference type="PROSITE" id="PS50297">
    <property type="entry name" value="ANK_REP_REGION"/>
    <property type="match status" value="1"/>
</dbReference>
<evidence type="ECO:0000256" key="11">
    <source>
        <dbReference type="PROSITE-ProRule" id="PRU00023"/>
    </source>
</evidence>
<keyword evidence="7" id="KW-0418">Kinase</keyword>
<evidence type="ECO:0000259" key="14">
    <source>
        <dbReference type="PROSITE" id="PS51189"/>
    </source>
</evidence>
<dbReference type="CDD" id="cd05171">
    <property type="entry name" value="PIKKc_ATM"/>
    <property type="match status" value="1"/>
</dbReference>
<feature type="domain" description="PI3K/PI4K catalytic" evidence="13">
    <location>
        <begin position="3747"/>
        <end position="4061"/>
    </location>
</feature>
<dbReference type="SUPFAM" id="SSF56112">
    <property type="entry name" value="Protein kinase-like (PK-like)"/>
    <property type="match status" value="1"/>
</dbReference>
<feature type="compositionally biased region" description="Basic and acidic residues" evidence="12">
    <location>
        <begin position="473"/>
        <end position="484"/>
    </location>
</feature>
<evidence type="ECO:0000256" key="8">
    <source>
        <dbReference type="ARBA" id="ARBA00022840"/>
    </source>
</evidence>
<dbReference type="Pfam" id="PF11904">
    <property type="entry name" value="ANKRD13_C"/>
    <property type="match status" value="1"/>
</dbReference>
<evidence type="ECO:0000256" key="10">
    <source>
        <dbReference type="ARBA" id="ARBA00047899"/>
    </source>
</evidence>
<name>A0AAU9KML2_9STRA</name>
<feature type="domain" description="FAT" evidence="14">
    <location>
        <begin position="2944"/>
        <end position="3618"/>
    </location>
</feature>
<dbReference type="Pfam" id="PF02260">
    <property type="entry name" value="FATC"/>
    <property type="match status" value="1"/>
</dbReference>
<evidence type="ECO:0000256" key="9">
    <source>
        <dbReference type="ARBA" id="ARBA00023242"/>
    </source>
</evidence>
<comment type="subcellular location">
    <subcellularLocation>
        <location evidence="1">Nucleus</location>
    </subcellularLocation>
</comment>
<dbReference type="SMART" id="SM01343">
    <property type="entry name" value="FATC"/>
    <property type="match status" value="1"/>
</dbReference>
<dbReference type="SUPFAM" id="SSF101576">
    <property type="entry name" value="Supernatant protein factor (SPF), C-terminal domain"/>
    <property type="match status" value="1"/>
</dbReference>
<comment type="catalytic activity">
    <reaction evidence="10">
        <text>L-threonyl-[protein] + ATP = O-phospho-L-threonyl-[protein] + ADP + H(+)</text>
        <dbReference type="Rhea" id="RHEA:46608"/>
        <dbReference type="Rhea" id="RHEA-COMP:11060"/>
        <dbReference type="Rhea" id="RHEA-COMP:11605"/>
        <dbReference type="ChEBI" id="CHEBI:15378"/>
        <dbReference type="ChEBI" id="CHEBI:30013"/>
        <dbReference type="ChEBI" id="CHEBI:30616"/>
        <dbReference type="ChEBI" id="CHEBI:61977"/>
        <dbReference type="ChEBI" id="CHEBI:456216"/>
        <dbReference type="EC" id="2.7.11.1"/>
    </reaction>
</comment>
<reference evidence="16" key="1">
    <citation type="submission" date="2021-11" db="EMBL/GenBank/DDBJ databases">
        <authorList>
            <person name="Islam A."/>
            <person name="Islam S."/>
            <person name="Flora M.S."/>
            <person name="Rahman M."/>
            <person name="Ziaur R.M."/>
            <person name="Epstein J.H."/>
            <person name="Hassan M."/>
            <person name="Klassen M."/>
            <person name="Woodard K."/>
            <person name="Webb A."/>
            <person name="Webby R.J."/>
            <person name="El Zowalaty M.E."/>
        </authorList>
    </citation>
    <scope>NUCLEOTIDE SEQUENCE</scope>
    <source>
        <strain evidence="16">Pbs3</strain>
    </source>
</reference>
<dbReference type="PROSITE" id="PS50088">
    <property type="entry name" value="ANK_REPEAT"/>
    <property type="match status" value="1"/>
</dbReference>
<comment type="caution">
    <text evidence="16">The sequence shown here is derived from an EMBL/GenBank/DDBJ whole genome shotgun (WGS) entry which is preliminary data.</text>
</comment>
<organism evidence="16 17">
    <name type="scientific">Peronospora belbahrii</name>
    <dbReference type="NCBI Taxonomy" id="622444"/>
    <lineage>
        <taxon>Eukaryota</taxon>
        <taxon>Sar</taxon>
        <taxon>Stramenopiles</taxon>
        <taxon>Oomycota</taxon>
        <taxon>Peronosporomycetes</taxon>
        <taxon>Peronosporales</taxon>
        <taxon>Peronosporaceae</taxon>
        <taxon>Peronospora</taxon>
    </lineage>
</organism>
<dbReference type="SUPFAM" id="SSF48403">
    <property type="entry name" value="Ankyrin repeat"/>
    <property type="match status" value="1"/>
</dbReference>
<gene>
    <name evidence="16" type="ORF">PBS003_LOCUS492</name>
</gene>
<keyword evidence="4" id="KW-0808">Transferase</keyword>
<feature type="repeat" description="ANK" evidence="11">
    <location>
        <begin position="27"/>
        <end position="62"/>
    </location>
</feature>
<dbReference type="Gene3D" id="1.25.40.20">
    <property type="entry name" value="Ankyrin repeat-containing domain"/>
    <property type="match status" value="1"/>
</dbReference>
<dbReference type="InterPro" id="IPR036940">
    <property type="entry name" value="PI3/4_kinase_cat_sf"/>
</dbReference>
<evidence type="ECO:0000256" key="1">
    <source>
        <dbReference type="ARBA" id="ARBA00004123"/>
    </source>
</evidence>
<dbReference type="Gene3D" id="1.10.1070.11">
    <property type="entry name" value="Phosphatidylinositol 3-/4-kinase, catalytic domain"/>
    <property type="match status" value="1"/>
</dbReference>
<dbReference type="PANTHER" id="PTHR37079:SF4">
    <property type="entry name" value="SERINE_THREONINE-PROTEIN KINASE ATM"/>
    <property type="match status" value="1"/>
</dbReference>
<evidence type="ECO:0000313" key="17">
    <source>
        <dbReference type="Proteomes" id="UP001160483"/>
    </source>
</evidence>
<evidence type="ECO:0000313" key="16">
    <source>
        <dbReference type="EMBL" id="CAH0473609.1"/>
    </source>
</evidence>
<dbReference type="GO" id="GO:0006281">
    <property type="term" value="P:DNA repair"/>
    <property type="evidence" value="ECO:0007669"/>
    <property type="project" value="InterPro"/>
</dbReference>
<dbReference type="EC" id="2.7.11.1" evidence="2"/>
<dbReference type="InterPro" id="IPR055285">
    <property type="entry name" value="ANKRD13_C"/>
</dbReference>
<proteinExistence type="predicted"/>
<dbReference type="GO" id="GO:0005634">
    <property type="term" value="C:nucleus"/>
    <property type="evidence" value="ECO:0007669"/>
    <property type="project" value="UniProtKB-SubCell"/>
</dbReference>